<keyword evidence="18" id="KW-0961">Cell wall biogenesis/degradation</keyword>
<evidence type="ECO:0000256" key="4">
    <source>
        <dbReference type="ARBA" id="ARBA00010973"/>
    </source>
</evidence>
<comment type="cofactor">
    <cofactor evidence="1">
        <name>Co(2+)</name>
        <dbReference type="ChEBI" id="CHEBI:48828"/>
    </cofactor>
</comment>
<gene>
    <name evidence="23" type="ORF">FA15DRAFT_689482</name>
</gene>
<keyword evidence="19" id="KW-0624">Polysaccharide degradation</keyword>
<evidence type="ECO:0000256" key="20">
    <source>
        <dbReference type="ARBA" id="ARBA00024056"/>
    </source>
</evidence>
<evidence type="ECO:0000256" key="2">
    <source>
        <dbReference type="ARBA" id="ARBA00004191"/>
    </source>
</evidence>
<keyword evidence="15" id="KW-0119">Carbohydrate metabolism</keyword>
<proteinExistence type="inferred from homology"/>
<keyword evidence="6" id="KW-0134">Cell wall</keyword>
<keyword evidence="13" id="KW-0472">Membrane</keyword>
<evidence type="ECO:0000256" key="10">
    <source>
        <dbReference type="ARBA" id="ARBA00022729"/>
    </source>
</evidence>
<evidence type="ECO:0000256" key="9">
    <source>
        <dbReference type="ARBA" id="ARBA00022723"/>
    </source>
</evidence>
<comment type="catalytic activity">
    <reaction evidence="21">
        <text>[(1-&gt;4)-N-acetyl-beta-D-glucosaminyl](n) + n H2O = chitosan + n acetate</text>
        <dbReference type="Rhea" id="RHEA:10464"/>
        <dbReference type="Rhea" id="RHEA-COMP:9593"/>
        <dbReference type="Rhea" id="RHEA-COMP:9597"/>
        <dbReference type="ChEBI" id="CHEBI:15377"/>
        <dbReference type="ChEBI" id="CHEBI:17029"/>
        <dbReference type="ChEBI" id="CHEBI:30089"/>
        <dbReference type="ChEBI" id="CHEBI:57704"/>
        <dbReference type="EC" id="3.5.1.41"/>
    </reaction>
    <physiologicalReaction direction="left-to-right" evidence="21">
        <dbReference type="Rhea" id="RHEA:10465"/>
    </physiologicalReaction>
</comment>
<dbReference type="GO" id="GO:0009272">
    <property type="term" value="P:fungal-type cell wall biogenesis"/>
    <property type="evidence" value="ECO:0007669"/>
    <property type="project" value="UniProtKB-ARBA"/>
</dbReference>
<reference evidence="23 24" key="1">
    <citation type="journal article" date="2019" name="Nat. Ecol. Evol.">
        <title>Megaphylogeny resolves global patterns of mushroom evolution.</title>
        <authorList>
            <person name="Varga T."/>
            <person name="Krizsan K."/>
            <person name="Foldi C."/>
            <person name="Dima B."/>
            <person name="Sanchez-Garcia M."/>
            <person name="Sanchez-Ramirez S."/>
            <person name="Szollosi G.J."/>
            <person name="Szarkandi J.G."/>
            <person name="Papp V."/>
            <person name="Albert L."/>
            <person name="Andreopoulos W."/>
            <person name="Angelini C."/>
            <person name="Antonin V."/>
            <person name="Barry K.W."/>
            <person name="Bougher N.L."/>
            <person name="Buchanan P."/>
            <person name="Buyck B."/>
            <person name="Bense V."/>
            <person name="Catcheside P."/>
            <person name="Chovatia M."/>
            <person name="Cooper J."/>
            <person name="Damon W."/>
            <person name="Desjardin D."/>
            <person name="Finy P."/>
            <person name="Geml J."/>
            <person name="Haridas S."/>
            <person name="Hughes K."/>
            <person name="Justo A."/>
            <person name="Karasinski D."/>
            <person name="Kautmanova I."/>
            <person name="Kiss B."/>
            <person name="Kocsube S."/>
            <person name="Kotiranta H."/>
            <person name="LaButti K.M."/>
            <person name="Lechner B.E."/>
            <person name="Liimatainen K."/>
            <person name="Lipzen A."/>
            <person name="Lukacs Z."/>
            <person name="Mihaltcheva S."/>
            <person name="Morgado L.N."/>
            <person name="Niskanen T."/>
            <person name="Noordeloos M.E."/>
            <person name="Ohm R.A."/>
            <person name="Ortiz-Santana B."/>
            <person name="Ovrebo C."/>
            <person name="Racz N."/>
            <person name="Riley R."/>
            <person name="Savchenko A."/>
            <person name="Shiryaev A."/>
            <person name="Soop K."/>
            <person name="Spirin V."/>
            <person name="Szebenyi C."/>
            <person name="Tomsovsky M."/>
            <person name="Tulloss R.E."/>
            <person name="Uehling J."/>
            <person name="Grigoriev I.V."/>
            <person name="Vagvolgyi C."/>
            <person name="Papp T."/>
            <person name="Martin F.M."/>
            <person name="Miettinen O."/>
            <person name="Hibbett D.S."/>
            <person name="Nagy L.G."/>
        </authorList>
    </citation>
    <scope>NUCLEOTIDE SEQUENCE [LARGE SCALE GENOMIC DNA]</scope>
    <source>
        <strain evidence="23 24">CBS 121175</strain>
    </source>
</reference>
<evidence type="ECO:0000256" key="21">
    <source>
        <dbReference type="ARBA" id="ARBA00048494"/>
    </source>
</evidence>
<evidence type="ECO:0000256" key="8">
    <source>
        <dbReference type="ARBA" id="ARBA00022622"/>
    </source>
</evidence>
<evidence type="ECO:0000313" key="24">
    <source>
        <dbReference type="Proteomes" id="UP000307440"/>
    </source>
</evidence>
<comment type="similarity">
    <text evidence="4">Belongs to the polysaccharide deacetylase family.</text>
</comment>
<dbReference type="GO" id="GO:0005886">
    <property type="term" value="C:plasma membrane"/>
    <property type="evidence" value="ECO:0007669"/>
    <property type="project" value="UniProtKB-SubCell"/>
</dbReference>
<dbReference type="EMBL" id="ML210337">
    <property type="protein sequence ID" value="TFK19521.1"/>
    <property type="molecule type" value="Genomic_DNA"/>
</dbReference>
<evidence type="ECO:0000256" key="6">
    <source>
        <dbReference type="ARBA" id="ARBA00022512"/>
    </source>
</evidence>
<evidence type="ECO:0000256" key="11">
    <source>
        <dbReference type="ARBA" id="ARBA00022801"/>
    </source>
</evidence>
<evidence type="ECO:0000256" key="3">
    <source>
        <dbReference type="ARBA" id="ARBA00004609"/>
    </source>
</evidence>
<evidence type="ECO:0000256" key="17">
    <source>
        <dbReference type="ARBA" id="ARBA00023288"/>
    </source>
</evidence>
<dbReference type="GO" id="GO:0071555">
    <property type="term" value="P:cell wall organization"/>
    <property type="evidence" value="ECO:0007669"/>
    <property type="project" value="UniProtKB-KW"/>
</dbReference>
<dbReference type="GO" id="GO:0098552">
    <property type="term" value="C:side of membrane"/>
    <property type="evidence" value="ECO:0007669"/>
    <property type="project" value="UniProtKB-KW"/>
</dbReference>
<dbReference type="PANTHER" id="PTHR10587">
    <property type="entry name" value="GLYCOSYL TRANSFERASE-RELATED"/>
    <property type="match status" value="1"/>
</dbReference>
<sequence>MTSPDRRPNSSPFADLFSECIPYYYESVNLRLSSFPAIWSPATILPGDVNAENKWESIEPFVPDITIKGTPSGDISHVSYAPDDRDCWWTFSKCNIPKLHGLPDDIAEIPEPHTLVYSFDDGPNCSHNAFYDYLSSQNQKATMFYIGSNVLDWPLEARRAVSDGHEICVHTWSHRYMTSFTNRDAFAELYYSMQAIKLVTDVTPTCWRPPFGDVDDRIRAIADGLGLRTVLWKYDTNDWRVETSEISDADALVMGAVDANYETLLQEAEQGTFSQAGAILLAHELNNFTMTEAIKYHQRLKSAFRHIVPLAVALNKTQPYIEEEVTMPNFMECTTQFQVTI</sequence>
<dbReference type="Proteomes" id="UP000307440">
    <property type="component" value="Unassembled WGS sequence"/>
</dbReference>
<keyword evidence="10" id="KW-0732">Signal</keyword>
<dbReference type="GO" id="GO:0046872">
    <property type="term" value="F:metal ion binding"/>
    <property type="evidence" value="ECO:0007669"/>
    <property type="project" value="UniProtKB-KW"/>
</dbReference>
<evidence type="ECO:0000256" key="1">
    <source>
        <dbReference type="ARBA" id="ARBA00001941"/>
    </source>
</evidence>
<organism evidence="23 24">
    <name type="scientific">Coprinopsis marcescibilis</name>
    <name type="common">Agaric fungus</name>
    <name type="synonym">Psathyrella marcescibilis</name>
    <dbReference type="NCBI Taxonomy" id="230819"/>
    <lineage>
        <taxon>Eukaryota</taxon>
        <taxon>Fungi</taxon>
        <taxon>Dikarya</taxon>
        <taxon>Basidiomycota</taxon>
        <taxon>Agaricomycotina</taxon>
        <taxon>Agaricomycetes</taxon>
        <taxon>Agaricomycetidae</taxon>
        <taxon>Agaricales</taxon>
        <taxon>Agaricineae</taxon>
        <taxon>Psathyrellaceae</taxon>
        <taxon>Coprinopsis</taxon>
    </lineage>
</organism>
<evidence type="ECO:0000256" key="12">
    <source>
        <dbReference type="ARBA" id="ARBA00023024"/>
    </source>
</evidence>
<protein>
    <recommendedName>
        <fullName evidence="20">chitin deacetylase</fullName>
        <ecNumber evidence="20">3.5.1.41</ecNumber>
    </recommendedName>
</protein>
<keyword evidence="8" id="KW-0336">GPI-anchor</keyword>
<accession>A0A5C3KH77</accession>
<keyword evidence="17" id="KW-0449">Lipoprotein</keyword>
<evidence type="ECO:0000256" key="18">
    <source>
        <dbReference type="ARBA" id="ARBA00023316"/>
    </source>
</evidence>
<evidence type="ECO:0000256" key="13">
    <source>
        <dbReference type="ARBA" id="ARBA00023136"/>
    </source>
</evidence>
<evidence type="ECO:0000256" key="7">
    <source>
        <dbReference type="ARBA" id="ARBA00022525"/>
    </source>
</evidence>
<keyword evidence="9" id="KW-0479">Metal-binding</keyword>
<dbReference type="InterPro" id="IPR050248">
    <property type="entry name" value="Polysacc_deacetylase_ArnD"/>
</dbReference>
<evidence type="ECO:0000259" key="22">
    <source>
        <dbReference type="PROSITE" id="PS51677"/>
    </source>
</evidence>
<keyword evidence="11" id="KW-0378">Hydrolase</keyword>
<dbReference type="FunFam" id="3.20.20.370:FF:000004">
    <property type="entry name" value="Related to Chitin deacetylase"/>
    <property type="match status" value="1"/>
</dbReference>
<dbReference type="PANTHER" id="PTHR10587:SF98">
    <property type="entry name" value="CHITIN DEACETYLASE"/>
    <property type="match status" value="1"/>
</dbReference>
<dbReference type="EC" id="3.5.1.41" evidence="20"/>
<keyword evidence="14" id="KW-0325">Glycoprotein</keyword>
<dbReference type="SUPFAM" id="SSF88713">
    <property type="entry name" value="Glycoside hydrolase/deacetylase"/>
    <property type="match status" value="1"/>
</dbReference>
<keyword evidence="12" id="KW-0146">Chitin degradation</keyword>
<dbReference type="OrthoDB" id="407355at2759"/>
<evidence type="ECO:0000256" key="19">
    <source>
        <dbReference type="ARBA" id="ARBA00023326"/>
    </source>
</evidence>
<name>A0A5C3KH77_COPMA</name>
<keyword evidence="16" id="KW-0170">Cobalt</keyword>
<keyword evidence="5" id="KW-1003">Cell membrane</keyword>
<evidence type="ECO:0000256" key="14">
    <source>
        <dbReference type="ARBA" id="ARBA00023180"/>
    </source>
</evidence>
<dbReference type="GO" id="GO:0006032">
    <property type="term" value="P:chitin catabolic process"/>
    <property type="evidence" value="ECO:0007669"/>
    <property type="project" value="UniProtKB-KW"/>
</dbReference>
<dbReference type="Gene3D" id="3.20.20.370">
    <property type="entry name" value="Glycoside hydrolase/deacetylase"/>
    <property type="match status" value="1"/>
</dbReference>
<evidence type="ECO:0000313" key="23">
    <source>
        <dbReference type="EMBL" id="TFK19521.1"/>
    </source>
</evidence>
<dbReference type="STRING" id="230819.A0A5C3KH77"/>
<evidence type="ECO:0000256" key="15">
    <source>
        <dbReference type="ARBA" id="ARBA00023277"/>
    </source>
</evidence>
<dbReference type="GO" id="GO:0004099">
    <property type="term" value="F:chitin deacetylase activity"/>
    <property type="evidence" value="ECO:0007669"/>
    <property type="project" value="UniProtKB-EC"/>
</dbReference>
<keyword evidence="24" id="KW-1185">Reference proteome</keyword>
<keyword evidence="7" id="KW-0964">Secreted</keyword>
<dbReference type="AlphaFoldDB" id="A0A5C3KH77"/>
<feature type="domain" description="NodB homology" evidence="22">
    <location>
        <begin position="113"/>
        <end position="313"/>
    </location>
</feature>
<dbReference type="InterPro" id="IPR011330">
    <property type="entry name" value="Glyco_hydro/deAcase_b/a-brl"/>
</dbReference>
<dbReference type="Pfam" id="PF01522">
    <property type="entry name" value="Polysacc_deac_1"/>
    <property type="match status" value="1"/>
</dbReference>
<dbReference type="GO" id="GO:0000272">
    <property type="term" value="P:polysaccharide catabolic process"/>
    <property type="evidence" value="ECO:0007669"/>
    <property type="project" value="UniProtKB-KW"/>
</dbReference>
<evidence type="ECO:0000256" key="16">
    <source>
        <dbReference type="ARBA" id="ARBA00023285"/>
    </source>
</evidence>
<evidence type="ECO:0000256" key="5">
    <source>
        <dbReference type="ARBA" id="ARBA00022475"/>
    </source>
</evidence>
<comment type="subcellular location">
    <subcellularLocation>
        <location evidence="3">Cell membrane</location>
        <topology evidence="3">Lipid-anchor</topology>
        <topology evidence="3">GPI-anchor</topology>
    </subcellularLocation>
    <subcellularLocation>
        <location evidence="2">Secreted</location>
        <location evidence="2">Cell wall</location>
    </subcellularLocation>
</comment>
<dbReference type="PROSITE" id="PS51677">
    <property type="entry name" value="NODB"/>
    <property type="match status" value="1"/>
</dbReference>
<dbReference type="InterPro" id="IPR002509">
    <property type="entry name" value="NODB_dom"/>
</dbReference>